<evidence type="ECO:0000313" key="1">
    <source>
        <dbReference type="EMBL" id="KAL3782997.1"/>
    </source>
</evidence>
<comment type="caution">
    <text evidence="1">The sequence shown here is derived from an EMBL/GenBank/DDBJ whole genome shotgun (WGS) entry which is preliminary data.</text>
</comment>
<protein>
    <submittedName>
        <fullName evidence="1">Uncharacterized protein</fullName>
    </submittedName>
</protein>
<keyword evidence="2" id="KW-1185">Reference proteome</keyword>
<dbReference type="EMBL" id="JALLPJ020000784">
    <property type="protein sequence ID" value="KAL3782997.1"/>
    <property type="molecule type" value="Genomic_DNA"/>
</dbReference>
<proteinExistence type="predicted"/>
<gene>
    <name evidence="1" type="ORF">ACHAWO_011715</name>
</gene>
<evidence type="ECO:0000313" key="2">
    <source>
        <dbReference type="Proteomes" id="UP001530400"/>
    </source>
</evidence>
<dbReference type="Proteomes" id="UP001530400">
    <property type="component" value="Unassembled WGS sequence"/>
</dbReference>
<dbReference type="AlphaFoldDB" id="A0ABD3P4M9"/>
<name>A0ABD3P4M9_9STRA</name>
<reference evidence="1 2" key="1">
    <citation type="submission" date="2024-10" db="EMBL/GenBank/DDBJ databases">
        <title>Updated reference genomes for cyclostephanoid diatoms.</title>
        <authorList>
            <person name="Roberts W.R."/>
            <person name="Alverson A.J."/>
        </authorList>
    </citation>
    <scope>NUCLEOTIDE SEQUENCE [LARGE SCALE GENOMIC DNA]</scope>
    <source>
        <strain evidence="1 2">AJA010-31</strain>
    </source>
</reference>
<accession>A0ABD3P4M9</accession>
<organism evidence="1 2">
    <name type="scientific">Cyclotella atomus</name>
    <dbReference type="NCBI Taxonomy" id="382360"/>
    <lineage>
        <taxon>Eukaryota</taxon>
        <taxon>Sar</taxon>
        <taxon>Stramenopiles</taxon>
        <taxon>Ochrophyta</taxon>
        <taxon>Bacillariophyta</taxon>
        <taxon>Coscinodiscophyceae</taxon>
        <taxon>Thalassiosirophycidae</taxon>
        <taxon>Stephanodiscales</taxon>
        <taxon>Stephanodiscaceae</taxon>
        <taxon>Cyclotella</taxon>
    </lineage>
</organism>
<sequence>MTKINTSSLPPITSINPSCQKQFNSLPKRKKKAIIDTDAIGTPTYNILLEFLRCQVKHPNTTFDAATGSDKKKECLKPEKMYSACHMAVMGVGNYEGKKHCGEEMLQLFQCVNPVDEE</sequence>